<dbReference type="PRINTS" id="PR00420">
    <property type="entry name" value="RNGMNOXGNASE"/>
</dbReference>
<feature type="domain" description="FAD-binding" evidence="1">
    <location>
        <begin position="5"/>
        <end position="37"/>
    </location>
</feature>
<organism evidence="2 3">
    <name type="scientific">Tenacibaculum mesophilum</name>
    <dbReference type="NCBI Taxonomy" id="104268"/>
    <lineage>
        <taxon>Bacteria</taxon>
        <taxon>Pseudomonadati</taxon>
        <taxon>Bacteroidota</taxon>
        <taxon>Flavobacteriia</taxon>
        <taxon>Flavobacteriales</taxon>
        <taxon>Flavobacteriaceae</taxon>
        <taxon>Tenacibaculum</taxon>
    </lineage>
</organism>
<dbReference type="GO" id="GO:0016628">
    <property type="term" value="F:oxidoreductase activity, acting on the CH-CH group of donors, NAD or NADP as acceptor"/>
    <property type="evidence" value="ECO:0007669"/>
    <property type="project" value="InterPro"/>
</dbReference>
<evidence type="ECO:0000313" key="3">
    <source>
        <dbReference type="Proteomes" id="UP001056837"/>
    </source>
</evidence>
<name>A0AAE9SEW8_9FLAO</name>
<dbReference type="InterPro" id="IPR036188">
    <property type="entry name" value="FAD/NAD-bd_sf"/>
</dbReference>
<dbReference type="PANTHER" id="PTHR42685:SF22">
    <property type="entry name" value="CONDITIONED MEDIUM FACTOR RECEPTOR 1"/>
    <property type="match status" value="1"/>
</dbReference>
<proteinExistence type="predicted"/>
<dbReference type="Pfam" id="PF01494">
    <property type="entry name" value="FAD_binding_3"/>
    <property type="match status" value="2"/>
</dbReference>
<evidence type="ECO:0000259" key="1">
    <source>
        <dbReference type="Pfam" id="PF01494"/>
    </source>
</evidence>
<reference evidence="2" key="1">
    <citation type="submission" date="2020-04" db="EMBL/GenBank/DDBJ databases">
        <title>Tenacibaculum mesophilum bac2.</title>
        <authorList>
            <person name="Li M."/>
        </authorList>
    </citation>
    <scope>NUCLEOTIDE SEQUENCE</scope>
    <source>
        <strain evidence="2">Bac2</strain>
    </source>
</reference>
<dbReference type="SUPFAM" id="SSF51905">
    <property type="entry name" value="FAD/NAD(P)-binding domain"/>
    <property type="match status" value="1"/>
</dbReference>
<accession>A0AAE9SEW8</accession>
<dbReference type="GO" id="GO:0071949">
    <property type="term" value="F:FAD binding"/>
    <property type="evidence" value="ECO:0007669"/>
    <property type="project" value="InterPro"/>
</dbReference>
<dbReference type="AlphaFoldDB" id="A0AAE9SEW8"/>
<protein>
    <submittedName>
        <fullName evidence="2">Geranylgeranyl reductase family protein</fullName>
    </submittedName>
</protein>
<sequence>MKQHYHVAIIGSGPSGASTAFYLAQKGISTVIIEKETLPRYKTCGGGFVFRGRKNLPFDIKEVVEKEFHTVDIYLGEKLHFKTHREEPTISMIMRDSFDNLITQKAKEFGATLLENHKLKGLTFSDDIITLETSQGNFTANFVIAADGALSPTAKMAGWKEDTRKLIPALEYEVEVSDEDFKRLSKEVRFDIDAIPYGYAWNFPKKKHLSIGVASARRTKINLKEYYQEYLKTLGITNIVSESQHGFQIPVAPRTDGFVKNNVFLIGDAAGFADPITAEGISNAIYSGKLAAEAIIESEKEPELATKLYLEKISESLLPEIKTGLWLSKWFYEQKNIRNIVLKKYGQQFSEAMADVFHGDRSYPKDIKKTITNRIKDLVSY</sequence>
<evidence type="ECO:0000313" key="2">
    <source>
        <dbReference type="EMBL" id="UTD14862.1"/>
    </source>
</evidence>
<gene>
    <name evidence="2" type="ORF">HER15_04950</name>
</gene>
<dbReference type="Gene3D" id="3.50.50.60">
    <property type="entry name" value="FAD/NAD(P)-binding domain"/>
    <property type="match status" value="1"/>
</dbReference>
<dbReference type="PANTHER" id="PTHR42685">
    <property type="entry name" value="GERANYLGERANYL DIPHOSPHATE REDUCTASE"/>
    <property type="match status" value="1"/>
</dbReference>
<feature type="domain" description="FAD-binding" evidence="1">
    <location>
        <begin position="81"/>
        <end position="286"/>
    </location>
</feature>
<dbReference type="RefSeq" id="WP_159494571.1">
    <property type="nucleotide sequence ID" value="NZ_CP050861.1"/>
</dbReference>
<dbReference type="InterPro" id="IPR011777">
    <property type="entry name" value="Geranylgeranyl_Rdtase_fam"/>
</dbReference>
<dbReference type="InterPro" id="IPR002938">
    <property type="entry name" value="FAD-bd"/>
</dbReference>
<dbReference type="Proteomes" id="UP001056837">
    <property type="component" value="Chromosome"/>
</dbReference>
<dbReference type="InterPro" id="IPR050407">
    <property type="entry name" value="Geranylgeranyl_reductase"/>
</dbReference>
<dbReference type="NCBIfam" id="TIGR02032">
    <property type="entry name" value="GG-red-SF"/>
    <property type="match status" value="1"/>
</dbReference>
<dbReference type="EMBL" id="CP050861">
    <property type="protein sequence ID" value="UTD14862.1"/>
    <property type="molecule type" value="Genomic_DNA"/>
</dbReference>